<dbReference type="EMBL" id="PQXM01000015">
    <property type="protein sequence ID" value="TGO80105.1"/>
    <property type="molecule type" value="Genomic_DNA"/>
</dbReference>
<proteinExistence type="predicted"/>
<comment type="caution">
    <text evidence="2">The sequence shown here is derived from an EMBL/GenBank/DDBJ whole genome shotgun (WGS) entry which is preliminary data.</text>
</comment>
<organism evidence="2 3">
    <name type="scientific">Botrytis elliptica</name>
    <dbReference type="NCBI Taxonomy" id="278938"/>
    <lineage>
        <taxon>Eukaryota</taxon>
        <taxon>Fungi</taxon>
        <taxon>Dikarya</taxon>
        <taxon>Ascomycota</taxon>
        <taxon>Pezizomycotina</taxon>
        <taxon>Leotiomycetes</taxon>
        <taxon>Helotiales</taxon>
        <taxon>Sclerotiniaceae</taxon>
        <taxon>Botrytis</taxon>
    </lineage>
</organism>
<feature type="compositionally biased region" description="Basic and acidic residues" evidence="1">
    <location>
        <begin position="1"/>
        <end position="13"/>
    </location>
</feature>
<dbReference type="Proteomes" id="UP000297229">
    <property type="component" value="Unassembled WGS sequence"/>
</dbReference>
<protein>
    <submittedName>
        <fullName evidence="2">Uncharacterized protein</fullName>
    </submittedName>
</protein>
<name>A0A4Z1K2L1_9HELO</name>
<feature type="region of interest" description="Disordered" evidence="1">
    <location>
        <begin position="1"/>
        <end position="23"/>
    </location>
</feature>
<evidence type="ECO:0000256" key="1">
    <source>
        <dbReference type="SAM" id="MobiDB-lite"/>
    </source>
</evidence>
<sequence length="63" mass="6837">MGEGKRDGKEARRPGSGWTGLGYAGMNQIGNMVSDVCSERERVGNEVLTIAEVTIDIMCTLYI</sequence>
<reference evidence="2 3" key="1">
    <citation type="submission" date="2017-12" db="EMBL/GenBank/DDBJ databases">
        <title>Comparative genomics of Botrytis spp.</title>
        <authorList>
            <person name="Valero-Jimenez C.A."/>
            <person name="Tapia P."/>
            <person name="Veloso J."/>
            <person name="Silva-Moreno E."/>
            <person name="Staats M."/>
            <person name="Valdes J.H."/>
            <person name="Van Kan J.A.L."/>
        </authorList>
    </citation>
    <scope>NUCLEOTIDE SEQUENCE [LARGE SCALE GENOMIC DNA]</scope>
    <source>
        <strain evidence="2 3">Be9601</strain>
    </source>
</reference>
<evidence type="ECO:0000313" key="2">
    <source>
        <dbReference type="EMBL" id="TGO80105.1"/>
    </source>
</evidence>
<keyword evidence="3" id="KW-1185">Reference proteome</keyword>
<dbReference type="AlphaFoldDB" id="A0A4Z1K2L1"/>
<accession>A0A4Z1K2L1</accession>
<evidence type="ECO:0000313" key="3">
    <source>
        <dbReference type="Proteomes" id="UP000297229"/>
    </source>
</evidence>
<gene>
    <name evidence="2" type="ORF">BELL_0015g00380</name>
</gene>